<dbReference type="PANTHER" id="PTHR48106">
    <property type="entry name" value="QUINONE OXIDOREDUCTASE PIG3-RELATED"/>
    <property type="match status" value="1"/>
</dbReference>
<keyword evidence="2" id="KW-0560">Oxidoreductase</keyword>
<dbReference type="Pfam" id="PF00107">
    <property type="entry name" value="ADH_zinc_N"/>
    <property type="match status" value="1"/>
</dbReference>
<dbReference type="Proteomes" id="UP000327011">
    <property type="component" value="Unassembled WGS sequence"/>
</dbReference>
<dbReference type="InterPro" id="IPR013154">
    <property type="entry name" value="ADH-like_N"/>
</dbReference>
<dbReference type="EMBL" id="VYTZ01000010">
    <property type="protein sequence ID" value="KAA9375666.1"/>
    <property type="molecule type" value="Genomic_DNA"/>
</dbReference>
<evidence type="ECO:0000259" key="3">
    <source>
        <dbReference type="SMART" id="SM00829"/>
    </source>
</evidence>
<keyword evidence="5" id="KW-1185">Reference proteome</keyword>
<evidence type="ECO:0000313" key="4">
    <source>
        <dbReference type="EMBL" id="KAA9375666.1"/>
    </source>
</evidence>
<accession>A0A5J5JYW8</accession>
<organism evidence="4 5">
    <name type="scientific">Microbispora cellulosiformans</name>
    <dbReference type="NCBI Taxonomy" id="2614688"/>
    <lineage>
        <taxon>Bacteria</taxon>
        <taxon>Bacillati</taxon>
        <taxon>Actinomycetota</taxon>
        <taxon>Actinomycetes</taxon>
        <taxon>Streptosporangiales</taxon>
        <taxon>Streptosporangiaceae</taxon>
        <taxon>Microbispora</taxon>
    </lineage>
</organism>
<dbReference type="InterPro" id="IPR020843">
    <property type="entry name" value="ER"/>
</dbReference>
<gene>
    <name evidence="4" type="ORF">F5972_26070</name>
</gene>
<dbReference type="Gene3D" id="3.90.180.10">
    <property type="entry name" value="Medium-chain alcohol dehydrogenases, catalytic domain"/>
    <property type="match status" value="1"/>
</dbReference>
<dbReference type="SMART" id="SM00829">
    <property type="entry name" value="PKS_ER"/>
    <property type="match status" value="1"/>
</dbReference>
<evidence type="ECO:0000256" key="1">
    <source>
        <dbReference type="ARBA" id="ARBA00022857"/>
    </source>
</evidence>
<name>A0A5J5JYW8_9ACTN</name>
<dbReference type="SUPFAM" id="SSF51735">
    <property type="entry name" value="NAD(P)-binding Rossmann-fold domains"/>
    <property type="match status" value="1"/>
</dbReference>
<feature type="domain" description="Enoyl reductase (ER)" evidence="3">
    <location>
        <begin position="10"/>
        <end position="319"/>
    </location>
</feature>
<dbReference type="GO" id="GO:0016651">
    <property type="term" value="F:oxidoreductase activity, acting on NAD(P)H"/>
    <property type="evidence" value="ECO:0007669"/>
    <property type="project" value="TreeGrafter"/>
</dbReference>
<evidence type="ECO:0000256" key="2">
    <source>
        <dbReference type="ARBA" id="ARBA00023002"/>
    </source>
</evidence>
<dbReference type="Pfam" id="PF08240">
    <property type="entry name" value="ADH_N"/>
    <property type="match status" value="1"/>
</dbReference>
<comment type="caution">
    <text evidence="4">The sequence shown here is derived from an EMBL/GenBank/DDBJ whole genome shotgun (WGS) entry which is preliminary data.</text>
</comment>
<sequence>MRAIVMHRTGDPEVLTLEEVPTPVPGPGQVLVRTEAVGVAYYETAMRSGLFPMPRPLPSVFGFEAAGVVTEVGEGVDSGLIGRRFAIMNATGEGTYAEYVTAAADALVPVPDSLNATDAVAVAVQGALAMTLLRTAGLTGTETVLAEVAGGGVGGYLTQLARPMGAARVLATAGNPAKRELARELGADDVFDHTDPGWTERLREAGGPIDVVFESLGGASAGRVLDAMTPGTGRMLLYGLLGGPPAVTPMDLLQRGLTLVGCGGPESWMSRVLAARAEVLDLAARGELRPQVDSVLPLADAAEAHRRIEARTAVGKVVLVP</sequence>
<dbReference type="Gene3D" id="3.40.50.720">
    <property type="entry name" value="NAD(P)-binding Rossmann-like Domain"/>
    <property type="match status" value="1"/>
</dbReference>
<dbReference type="GO" id="GO:0070402">
    <property type="term" value="F:NADPH binding"/>
    <property type="evidence" value="ECO:0007669"/>
    <property type="project" value="TreeGrafter"/>
</dbReference>
<dbReference type="InterPro" id="IPR011032">
    <property type="entry name" value="GroES-like_sf"/>
</dbReference>
<keyword evidence="1" id="KW-0521">NADP</keyword>
<dbReference type="SUPFAM" id="SSF50129">
    <property type="entry name" value="GroES-like"/>
    <property type="match status" value="1"/>
</dbReference>
<dbReference type="InterPro" id="IPR036291">
    <property type="entry name" value="NAD(P)-bd_dom_sf"/>
</dbReference>
<reference evidence="4 5" key="1">
    <citation type="submission" date="2019-09" db="EMBL/GenBank/DDBJ databases">
        <title>Screening of Novel Bioactive Compounds from Soil-Associated.</title>
        <authorList>
            <person name="Gong X."/>
        </authorList>
    </citation>
    <scope>NUCLEOTIDE SEQUENCE [LARGE SCALE GENOMIC DNA]</scope>
    <source>
        <strain evidence="4 5">Gxj-6</strain>
    </source>
</reference>
<protein>
    <submittedName>
        <fullName evidence="4">Zinc-binding dehydrogenase</fullName>
    </submittedName>
</protein>
<evidence type="ECO:0000313" key="5">
    <source>
        <dbReference type="Proteomes" id="UP000327011"/>
    </source>
</evidence>
<dbReference type="RefSeq" id="WP_150936822.1">
    <property type="nucleotide sequence ID" value="NZ_VYTZ01000010.1"/>
</dbReference>
<proteinExistence type="predicted"/>
<dbReference type="InterPro" id="IPR013149">
    <property type="entry name" value="ADH-like_C"/>
</dbReference>
<dbReference type="AlphaFoldDB" id="A0A5J5JYW8"/>